<proteinExistence type="predicted"/>
<reference evidence="1 2" key="1">
    <citation type="submission" date="2018-07" db="EMBL/GenBank/DDBJ databases">
        <authorList>
            <person name="Peeters C."/>
        </authorList>
    </citation>
    <scope>NUCLEOTIDE SEQUENCE [LARGE SCALE GENOMIC DNA]</scope>
    <source>
        <strain evidence="1 2">LMG 3411</strain>
    </source>
</reference>
<name>A0A446CXJ2_9BURK</name>
<dbReference type="Proteomes" id="UP000289184">
    <property type="component" value="Unassembled WGS sequence"/>
</dbReference>
<keyword evidence="2" id="KW-1185">Reference proteome</keyword>
<protein>
    <submittedName>
        <fullName evidence="1">Uncharacterized protein</fullName>
    </submittedName>
</protein>
<evidence type="ECO:0000313" key="2">
    <source>
        <dbReference type="Proteomes" id="UP000289184"/>
    </source>
</evidence>
<dbReference type="AlphaFoldDB" id="A0A446CXJ2"/>
<sequence>MLSTPLPVVMTTGSAAVAPVMSRPPTVTPAMPASAETVMEPVTVSPVPSTTLLCAPVTLPSLSSGVMTGGASVWPVTVTVSVAVVLAPSASVTV</sequence>
<evidence type="ECO:0000313" key="1">
    <source>
        <dbReference type="EMBL" id="SSW72588.1"/>
    </source>
</evidence>
<dbReference type="EMBL" id="UFQB01000037">
    <property type="protein sequence ID" value="SSW72588.1"/>
    <property type="molecule type" value="Genomic_DNA"/>
</dbReference>
<gene>
    <name evidence="1" type="ORF">AGI3411_05644</name>
</gene>
<organism evidence="1 2">
    <name type="scientific">Achromobacter agilis</name>
    <dbReference type="NCBI Taxonomy" id="1353888"/>
    <lineage>
        <taxon>Bacteria</taxon>
        <taxon>Pseudomonadati</taxon>
        <taxon>Pseudomonadota</taxon>
        <taxon>Betaproteobacteria</taxon>
        <taxon>Burkholderiales</taxon>
        <taxon>Alcaligenaceae</taxon>
        <taxon>Achromobacter</taxon>
    </lineage>
</organism>
<accession>A0A446CXJ2</accession>